<comment type="caution">
    <text evidence="2">The sequence shown here is derived from an EMBL/GenBank/DDBJ whole genome shotgun (WGS) entry which is preliminary data.</text>
</comment>
<organism evidence="2 3">
    <name type="scientific">Candidatus Desulfatifera sulfidica</name>
    <dbReference type="NCBI Taxonomy" id="2841691"/>
    <lineage>
        <taxon>Bacteria</taxon>
        <taxon>Pseudomonadati</taxon>
        <taxon>Thermodesulfobacteriota</taxon>
        <taxon>Desulfobulbia</taxon>
        <taxon>Desulfobulbales</taxon>
        <taxon>Desulfobulbaceae</taxon>
        <taxon>Candidatus Desulfatifera</taxon>
    </lineage>
</organism>
<dbReference type="PANTHER" id="PTHR13696:SF52">
    <property type="entry name" value="PARA FAMILY PROTEIN CT_582"/>
    <property type="match status" value="1"/>
</dbReference>
<dbReference type="CDD" id="cd02042">
    <property type="entry name" value="ParAB_family"/>
    <property type="match status" value="1"/>
</dbReference>
<dbReference type="Gene3D" id="3.40.50.300">
    <property type="entry name" value="P-loop containing nucleotide triphosphate hydrolases"/>
    <property type="match status" value="1"/>
</dbReference>
<proteinExistence type="predicted"/>
<dbReference type="InterPro" id="IPR050678">
    <property type="entry name" value="DNA_Partitioning_ATPase"/>
</dbReference>
<sequence>MNESKSAKIVAVANQKGGVGKTTSAVSLAAALAKKKKKVLLVDSDPQGNGSSGLGIRVRELKRHLYHSYTGSVPLAEILLDTDIPYLSVVPTSIDLAAAEVELVGVDQRERCLERLLASVVDQFDYVLIDCPPSLGLLTVNALTSAHSALIPMQCEYYALEGLAQLVNTIRSVKKRLNPDLFIEGLLLTMFDRRNKLSFQVAEEVKRHFGKQVFKTIIPRNVRLSECPSHGQSIIDYDPRSTGAQAYVKLAAEFLRNQRK</sequence>
<dbReference type="SUPFAM" id="SSF52540">
    <property type="entry name" value="P-loop containing nucleoside triphosphate hydrolases"/>
    <property type="match status" value="1"/>
</dbReference>
<dbReference type="Proteomes" id="UP000599024">
    <property type="component" value="Unassembled WGS sequence"/>
</dbReference>
<reference evidence="2 3" key="1">
    <citation type="submission" date="2020-08" db="EMBL/GenBank/DDBJ databases">
        <title>Bridging the membrane lipid divide: bacteria of the FCB group superphylum have the potential to synthesize archaeal ether lipids.</title>
        <authorList>
            <person name="Villanueva L."/>
            <person name="Von Meijenfeldt F.A.B."/>
            <person name="Westbye A.B."/>
            <person name="Yadav S."/>
            <person name="Hopmans E.C."/>
            <person name="Dutilh B.E."/>
            <person name="Sinninghe Damste J.S."/>
        </authorList>
    </citation>
    <scope>NUCLEOTIDE SEQUENCE [LARGE SCALE GENOMIC DNA]</scope>
    <source>
        <strain evidence="2">NIOZ-UU81</strain>
    </source>
</reference>
<dbReference type="AlphaFoldDB" id="A0A8J6T9S9"/>
<accession>A0A8J6T9S9</accession>
<gene>
    <name evidence="2" type="ORF">H8E79_06925</name>
</gene>
<dbReference type="InterPro" id="IPR025669">
    <property type="entry name" value="AAA_dom"/>
</dbReference>
<feature type="domain" description="AAA" evidence="1">
    <location>
        <begin position="7"/>
        <end position="182"/>
    </location>
</feature>
<protein>
    <submittedName>
        <fullName evidence="2">ParA family protein</fullName>
    </submittedName>
</protein>
<evidence type="ECO:0000313" key="2">
    <source>
        <dbReference type="EMBL" id="MBC8208881.1"/>
    </source>
</evidence>
<dbReference type="PANTHER" id="PTHR13696">
    <property type="entry name" value="P-LOOP CONTAINING NUCLEOSIDE TRIPHOSPHATE HYDROLASE"/>
    <property type="match status" value="1"/>
</dbReference>
<dbReference type="EMBL" id="JACNLK010000059">
    <property type="protein sequence ID" value="MBC8208881.1"/>
    <property type="molecule type" value="Genomic_DNA"/>
</dbReference>
<dbReference type="PIRSF" id="PIRSF009320">
    <property type="entry name" value="Nuc_binding_HP_1000"/>
    <property type="match status" value="1"/>
</dbReference>
<dbReference type="InterPro" id="IPR027417">
    <property type="entry name" value="P-loop_NTPase"/>
</dbReference>
<dbReference type="FunFam" id="3.40.50.300:FF:000285">
    <property type="entry name" value="Sporulation initiation inhibitor Soj"/>
    <property type="match status" value="1"/>
</dbReference>
<evidence type="ECO:0000313" key="3">
    <source>
        <dbReference type="Proteomes" id="UP000599024"/>
    </source>
</evidence>
<evidence type="ECO:0000259" key="1">
    <source>
        <dbReference type="Pfam" id="PF13614"/>
    </source>
</evidence>
<name>A0A8J6T9S9_9BACT</name>
<dbReference type="Pfam" id="PF13614">
    <property type="entry name" value="AAA_31"/>
    <property type="match status" value="1"/>
</dbReference>